<dbReference type="PRINTS" id="PR00723">
    <property type="entry name" value="SUBTILISIN"/>
</dbReference>
<dbReference type="SUPFAM" id="SSF52743">
    <property type="entry name" value="Subtilisin-like"/>
    <property type="match status" value="1"/>
</dbReference>
<reference evidence="8 9" key="1">
    <citation type="submission" date="2015-06" db="EMBL/GenBank/DDBJ databases">
        <authorList>
            <person name="Wibberg Daniel"/>
        </authorList>
    </citation>
    <scope>NUCLEOTIDE SEQUENCE [LARGE SCALE GENOMIC DNA]</scope>
    <source>
        <strain evidence="8 9">T3/55T</strain>
    </source>
</reference>
<evidence type="ECO:0000313" key="8">
    <source>
        <dbReference type="EMBL" id="CRZ35360.1"/>
    </source>
</evidence>
<dbReference type="OrthoDB" id="9762689at2"/>
<evidence type="ECO:0000256" key="2">
    <source>
        <dbReference type="ARBA" id="ARBA00022670"/>
    </source>
</evidence>
<feature type="active site" description="Charge relay system" evidence="5 6">
    <location>
        <position position="173"/>
    </location>
</feature>
<gene>
    <name evidence="8" type="ORF">HHT355_2163</name>
</gene>
<dbReference type="InterPro" id="IPR000209">
    <property type="entry name" value="Peptidase_S8/S53_dom"/>
</dbReference>
<feature type="active site" description="Charge relay system" evidence="5 6">
    <location>
        <position position="496"/>
    </location>
</feature>
<keyword evidence="3 6" id="KW-0378">Hydrolase</keyword>
<dbReference type="EMBL" id="CVTD020000024">
    <property type="protein sequence ID" value="CRZ35360.1"/>
    <property type="molecule type" value="Genomic_DNA"/>
</dbReference>
<dbReference type="InterPro" id="IPR023827">
    <property type="entry name" value="Peptidase_S8_Asp-AS"/>
</dbReference>
<dbReference type="Gene3D" id="2.60.120.1290">
    <property type="match status" value="1"/>
</dbReference>
<feature type="active site" description="Charge relay system" evidence="5 6">
    <location>
        <position position="105"/>
    </location>
</feature>
<dbReference type="InterPro" id="IPR017310">
    <property type="entry name" value="Pept_S8A_subtilisin_clostridia"/>
</dbReference>
<name>A0A0H5SJT2_HERHM</name>
<feature type="domain" description="Peptidase S8/S53" evidence="7">
    <location>
        <begin position="437"/>
        <end position="551"/>
    </location>
</feature>
<dbReference type="Pfam" id="PF00082">
    <property type="entry name" value="Peptidase_S8"/>
    <property type="match status" value="2"/>
</dbReference>
<evidence type="ECO:0000256" key="5">
    <source>
        <dbReference type="PIRSR" id="PIRSR615500-1"/>
    </source>
</evidence>
<accession>A0A0H5SJT2</accession>
<proteinExistence type="inferred from homology"/>
<dbReference type="InterPro" id="IPR015500">
    <property type="entry name" value="Peptidase_S8_subtilisin-rel"/>
</dbReference>
<comment type="similarity">
    <text evidence="1 6">Belongs to the peptidase S8 family.</text>
</comment>
<evidence type="ECO:0000256" key="3">
    <source>
        <dbReference type="ARBA" id="ARBA00022801"/>
    </source>
</evidence>
<protein>
    <recommendedName>
        <fullName evidence="7">Peptidase S8/S53 domain-containing protein</fullName>
    </recommendedName>
</protein>
<dbReference type="InterPro" id="IPR034045">
    <property type="entry name" value="Pep_S8_CspA-like"/>
</dbReference>
<keyword evidence="4 6" id="KW-0720">Serine protease</keyword>
<dbReference type="PANTHER" id="PTHR43806:SF11">
    <property type="entry name" value="CEREVISIN-RELATED"/>
    <property type="match status" value="1"/>
</dbReference>
<evidence type="ECO:0000256" key="1">
    <source>
        <dbReference type="ARBA" id="ARBA00011073"/>
    </source>
</evidence>
<dbReference type="InterPro" id="IPR022398">
    <property type="entry name" value="Peptidase_S8_His-AS"/>
</dbReference>
<evidence type="ECO:0000256" key="6">
    <source>
        <dbReference type="PROSITE-ProRule" id="PRU01240"/>
    </source>
</evidence>
<dbReference type="InterPro" id="IPR050131">
    <property type="entry name" value="Peptidase_S8_subtilisin-like"/>
</dbReference>
<keyword evidence="2 6" id="KW-0645">Protease</keyword>
<dbReference type="GO" id="GO:0004252">
    <property type="term" value="F:serine-type endopeptidase activity"/>
    <property type="evidence" value="ECO:0007669"/>
    <property type="project" value="UniProtKB-UniRule"/>
</dbReference>
<dbReference type="PROSITE" id="PS00137">
    <property type="entry name" value="SUBTILASE_HIS"/>
    <property type="match status" value="1"/>
</dbReference>
<sequence>MILDDRERIVSEDYADLIIEYNGDTTVFEEFPDRTVQIFSRQYAFVHVPAEFVTQDIVYRYGYGALPTCFGIISQSSLEASGVFRLRNIPVFNLRGQGVLIGIIDTGIDYTNPIFCYADNTTRIVSIWDQTITSDNPPRGMLYGTEYTREQINEALKSEDPLSVVPSTDEVGHGTMIAGIAGGNAVEESGFYGVAPDAEFVVVKLKPAKRFLRNFFFIPQDAVCFQENDIMQGLRYLFNVALRIQRPIVVCIALGSSQGAHDGLGTLSTYLSISASIPGIGIIVAAGNEGNSRRHYSGRINAATGYDTVELNVAENEPGFSMEIWGTSPDVYSLDILTPTGEYIPRIAVGRNEHRVITFIFEETVIYMDFQMVEGQSGSQLILLRFDRPTPGIWRFNIYERGGLNRGFNIWLPMEGFISDGTYFIRSDPYTTLLTLGNALNPITVTAYNDADDSLYLNASRGFTAINRVKPEVAAPGVNVLGPTLDGGFARFTGTSVAAAHTTGIAVLMFEWGYLRGNIPNMSTVEMRNLLIRGARRDVDAVYPNRDWGYGILDIYNVFDALRGGLSL</sequence>
<dbReference type="RefSeq" id="WP_103203448.1">
    <property type="nucleotide sequence ID" value="NZ_CVTD020000024.1"/>
</dbReference>
<dbReference type="PIRSF" id="PIRSF037894">
    <property type="entry name" value="Subtilisin_rel_CspABC"/>
    <property type="match status" value="1"/>
</dbReference>
<dbReference type="Proteomes" id="UP000236497">
    <property type="component" value="Unassembled WGS sequence"/>
</dbReference>
<dbReference type="CDD" id="cd07478">
    <property type="entry name" value="Peptidases_S8_CspA-like"/>
    <property type="match status" value="1"/>
</dbReference>
<dbReference type="PROSITE" id="PS00136">
    <property type="entry name" value="SUBTILASE_ASP"/>
    <property type="match status" value="1"/>
</dbReference>
<dbReference type="AlphaFoldDB" id="A0A0H5SJT2"/>
<dbReference type="Gene3D" id="3.40.50.200">
    <property type="entry name" value="Peptidase S8/S53 domain"/>
    <property type="match status" value="1"/>
</dbReference>
<keyword evidence="9" id="KW-1185">Reference proteome</keyword>
<dbReference type="InterPro" id="IPR036852">
    <property type="entry name" value="Peptidase_S8/S53_dom_sf"/>
</dbReference>
<dbReference type="PANTHER" id="PTHR43806">
    <property type="entry name" value="PEPTIDASE S8"/>
    <property type="match status" value="1"/>
</dbReference>
<dbReference type="PROSITE" id="PS51892">
    <property type="entry name" value="SUBTILASE"/>
    <property type="match status" value="1"/>
</dbReference>
<dbReference type="GO" id="GO:0006508">
    <property type="term" value="P:proteolysis"/>
    <property type="evidence" value="ECO:0007669"/>
    <property type="project" value="UniProtKB-KW"/>
</dbReference>
<organism evidence="8 9">
    <name type="scientific">Herbinix hemicellulosilytica</name>
    <dbReference type="NCBI Taxonomy" id="1564487"/>
    <lineage>
        <taxon>Bacteria</taxon>
        <taxon>Bacillati</taxon>
        <taxon>Bacillota</taxon>
        <taxon>Clostridia</taxon>
        <taxon>Lachnospirales</taxon>
        <taxon>Lachnospiraceae</taxon>
        <taxon>Herbinix</taxon>
    </lineage>
</organism>
<feature type="domain" description="Peptidase S8/S53" evidence="7">
    <location>
        <begin position="96"/>
        <end position="294"/>
    </location>
</feature>
<evidence type="ECO:0000313" key="9">
    <source>
        <dbReference type="Proteomes" id="UP000236497"/>
    </source>
</evidence>
<evidence type="ECO:0000256" key="4">
    <source>
        <dbReference type="ARBA" id="ARBA00022825"/>
    </source>
</evidence>
<evidence type="ECO:0000259" key="7">
    <source>
        <dbReference type="Pfam" id="PF00082"/>
    </source>
</evidence>